<protein>
    <submittedName>
        <fullName evidence="1">Uncharacterized protein</fullName>
    </submittedName>
</protein>
<evidence type="ECO:0000313" key="2">
    <source>
        <dbReference type="Proteomes" id="UP000774326"/>
    </source>
</evidence>
<reference evidence="1" key="2">
    <citation type="submission" date="2021-01" db="EMBL/GenBank/DDBJ databases">
        <authorList>
            <person name="Schikora-Tamarit M.A."/>
        </authorList>
    </citation>
    <scope>NUCLEOTIDE SEQUENCE</scope>
    <source>
        <strain evidence="1">CBS2887</strain>
    </source>
</reference>
<organism evidence="1 2">
    <name type="scientific">Wickerhamomyces pijperi</name>
    <name type="common">Yeast</name>
    <name type="synonym">Pichia pijperi</name>
    <dbReference type="NCBI Taxonomy" id="599730"/>
    <lineage>
        <taxon>Eukaryota</taxon>
        <taxon>Fungi</taxon>
        <taxon>Dikarya</taxon>
        <taxon>Ascomycota</taxon>
        <taxon>Saccharomycotina</taxon>
        <taxon>Saccharomycetes</taxon>
        <taxon>Phaffomycetales</taxon>
        <taxon>Wickerhamomycetaceae</taxon>
        <taxon>Wickerhamomyces</taxon>
    </lineage>
</organism>
<keyword evidence="2" id="KW-1185">Reference proteome</keyword>
<accession>A0A9P8QCF0</accession>
<dbReference type="Proteomes" id="UP000774326">
    <property type="component" value="Unassembled WGS sequence"/>
</dbReference>
<name>A0A9P8QCF0_WICPI</name>
<sequence>MASVKFPFLISDFPLAHNKVTEDEEHFFDNGLEKVLSETSRNLARSDCLVLATLILSLTKQFTTATKTNSKY</sequence>
<gene>
    <name evidence="1" type="ORF">WICPIJ_000631</name>
</gene>
<dbReference type="AlphaFoldDB" id="A0A9P8QCF0"/>
<evidence type="ECO:0000313" key="1">
    <source>
        <dbReference type="EMBL" id="KAH3688388.1"/>
    </source>
</evidence>
<dbReference type="EMBL" id="JAEUBG010000365">
    <property type="protein sequence ID" value="KAH3688388.1"/>
    <property type="molecule type" value="Genomic_DNA"/>
</dbReference>
<comment type="caution">
    <text evidence="1">The sequence shown here is derived from an EMBL/GenBank/DDBJ whole genome shotgun (WGS) entry which is preliminary data.</text>
</comment>
<proteinExistence type="predicted"/>
<reference evidence="1" key="1">
    <citation type="journal article" date="2021" name="Open Biol.">
        <title>Shared evolutionary footprints suggest mitochondrial oxidative damage underlies multiple complex I losses in fungi.</title>
        <authorList>
            <person name="Schikora-Tamarit M.A."/>
            <person name="Marcet-Houben M."/>
            <person name="Nosek J."/>
            <person name="Gabaldon T."/>
        </authorList>
    </citation>
    <scope>NUCLEOTIDE SEQUENCE</scope>
    <source>
        <strain evidence="1">CBS2887</strain>
    </source>
</reference>